<dbReference type="PANTHER" id="PTHR21366">
    <property type="entry name" value="GLYOXALASE FAMILY PROTEIN"/>
    <property type="match status" value="1"/>
</dbReference>
<dbReference type="CDD" id="cd07253">
    <property type="entry name" value="GLOD5"/>
    <property type="match status" value="1"/>
</dbReference>
<dbReference type="Proteomes" id="UP001174136">
    <property type="component" value="Unassembled WGS sequence"/>
</dbReference>
<reference evidence="4" key="1">
    <citation type="journal article" date="2023" name="Front. Mar. Sci.">
        <title>A new Merluccius polli reference genome to investigate the effects of global change in West African waters.</title>
        <authorList>
            <person name="Mateo J.L."/>
            <person name="Blanco-Fernandez C."/>
            <person name="Garcia-Vazquez E."/>
            <person name="Machado-Schiaffino G."/>
        </authorList>
    </citation>
    <scope>NUCLEOTIDE SEQUENCE</scope>
    <source>
        <strain evidence="4">C29</strain>
        <tissue evidence="4">Fin</tissue>
    </source>
</reference>
<gene>
    <name evidence="4" type="primary">glod5_1</name>
    <name evidence="4" type="ORF">N1851_007129</name>
</gene>
<name>A0AA47N4J3_MERPO</name>
<organism evidence="4 5">
    <name type="scientific">Merluccius polli</name>
    <name type="common">Benguela hake</name>
    <name type="synonym">Merluccius cadenati</name>
    <dbReference type="NCBI Taxonomy" id="89951"/>
    <lineage>
        <taxon>Eukaryota</taxon>
        <taxon>Metazoa</taxon>
        <taxon>Chordata</taxon>
        <taxon>Craniata</taxon>
        <taxon>Vertebrata</taxon>
        <taxon>Euteleostomi</taxon>
        <taxon>Actinopterygii</taxon>
        <taxon>Neopterygii</taxon>
        <taxon>Teleostei</taxon>
        <taxon>Neoteleostei</taxon>
        <taxon>Acanthomorphata</taxon>
        <taxon>Zeiogadaria</taxon>
        <taxon>Gadariae</taxon>
        <taxon>Gadiformes</taxon>
        <taxon>Gadoidei</taxon>
        <taxon>Merlucciidae</taxon>
        <taxon>Merluccius</taxon>
    </lineage>
</organism>
<dbReference type="Pfam" id="PF00903">
    <property type="entry name" value="Glyoxalase"/>
    <property type="match status" value="1"/>
</dbReference>
<evidence type="ECO:0000313" key="4">
    <source>
        <dbReference type="EMBL" id="KAK0151569.1"/>
    </source>
</evidence>
<accession>A0AA47N4J3</accession>
<evidence type="ECO:0000256" key="2">
    <source>
        <dbReference type="ARBA" id="ARBA00040140"/>
    </source>
</evidence>
<proteinExistence type="inferred from homology"/>
<evidence type="ECO:0000256" key="1">
    <source>
        <dbReference type="ARBA" id="ARBA00010363"/>
    </source>
</evidence>
<dbReference type="SUPFAM" id="SSF54593">
    <property type="entry name" value="Glyoxalase/Bleomycin resistance protein/Dihydroxybiphenyl dioxygenase"/>
    <property type="match status" value="1"/>
</dbReference>
<keyword evidence="5" id="KW-1185">Reference proteome</keyword>
<dbReference type="PANTHER" id="PTHR21366:SF14">
    <property type="entry name" value="GLYOXALASE DOMAIN-CONTAINING PROTEIN 5"/>
    <property type="match status" value="1"/>
</dbReference>
<dbReference type="EMBL" id="JAOPHQ010001198">
    <property type="protein sequence ID" value="KAK0151569.1"/>
    <property type="molecule type" value="Genomic_DNA"/>
</dbReference>
<dbReference type="InterPro" id="IPR037523">
    <property type="entry name" value="VOC_core"/>
</dbReference>
<evidence type="ECO:0000259" key="3">
    <source>
        <dbReference type="PROSITE" id="PS51819"/>
    </source>
</evidence>
<evidence type="ECO:0000313" key="5">
    <source>
        <dbReference type="Proteomes" id="UP001174136"/>
    </source>
</evidence>
<dbReference type="InterPro" id="IPR050383">
    <property type="entry name" value="GlyoxalaseI/FosfomycinResist"/>
</dbReference>
<dbReference type="PROSITE" id="PS51819">
    <property type="entry name" value="VOC"/>
    <property type="match status" value="1"/>
</dbReference>
<dbReference type="InterPro" id="IPR029068">
    <property type="entry name" value="Glyas_Bleomycin-R_OHBP_Dase"/>
</dbReference>
<comment type="similarity">
    <text evidence="1">Belongs to the glyoxalase I family.</text>
</comment>
<dbReference type="InterPro" id="IPR004360">
    <property type="entry name" value="Glyas_Fos-R_dOase_dom"/>
</dbReference>
<comment type="caution">
    <text evidence="4">The sequence shown here is derived from an EMBL/GenBank/DDBJ whole genome shotgun (WGS) entry which is preliminary data.</text>
</comment>
<sequence length="240" mass="26510">MALRTIGNRFFNFHLAYVKTLSTTTLQCRLGSTCPVEVSHLDHLVLTVKSVPDTINFYSSVLGMKVITFKGDRKALGFGQQKINLHQVGQEFEPKAKCPTSGSADLCLITKTPLPTVAAHLQACGVEIEEGPVERSGAVGRISSLYFRDPDHNLIEVSIYMKTLTYLLLVSSGPDSDNKESRKTLTYLLLVSSGPDSDNKESRKTLTYLLLVSSGPDCDNKEVKKGFIPHTSHQRVYVYV</sequence>
<dbReference type="Gene3D" id="3.10.180.10">
    <property type="entry name" value="2,3-Dihydroxybiphenyl 1,2-Dioxygenase, domain 1"/>
    <property type="match status" value="1"/>
</dbReference>
<protein>
    <recommendedName>
        <fullName evidence="2">Glyoxalase domain-containing protein 5</fullName>
    </recommendedName>
</protein>
<feature type="domain" description="VOC" evidence="3">
    <location>
        <begin position="40"/>
        <end position="160"/>
    </location>
</feature>
<dbReference type="AlphaFoldDB" id="A0AA47N4J3"/>